<organism evidence="1 2">
    <name type="scientific">candidate division MSBL1 archaeon SCGC-AAA261C02</name>
    <dbReference type="NCBI Taxonomy" id="1698272"/>
    <lineage>
        <taxon>Archaea</taxon>
        <taxon>Methanobacteriati</taxon>
        <taxon>Methanobacteriota</taxon>
        <taxon>candidate division MSBL1</taxon>
    </lineage>
</organism>
<keyword evidence="2" id="KW-1185">Reference proteome</keyword>
<protein>
    <recommendedName>
        <fullName evidence="3">PqqD family protein</fullName>
    </recommendedName>
</protein>
<evidence type="ECO:0000313" key="1">
    <source>
        <dbReference type="EMBL" id="KXA99393.1"/>
    </source>
</evidence>
<proteinExistence type="predicted"/>
<dbReference type="InterPro" id="IPR041881">
    <property type="entry name" value="PqqD_sf"/>
</dbReference>
<dbReference type="InterPro" id="IPR008792">
    <property type="entry name" value="PQQD"/>
</dbReference>
<comment type="caution">
    <text evidence="1">The sequence shown here is derived from an EMBL/GenBank/DDBJ whole genome shotgun (WGS) entry which is preliminary data.</text>
</comment>
<evidence type="ECO:0008006" key="3">
    <source>
        <dbReference type="Google" id="ProtNLM"/>
    </source>
</evidence>
<gene>
    <name evidence="1" type="ORF">AKJ42_03270</name>
</gene>
<sequence>MSNKLQKKGKLAKSEEGELVLMNDDDQVFEADRIVIAIWDRCEGDISSSELSEEISEKSGEDQDKIQAAVVKIVDQLENANLLKTTE</sequence>
<evidence type="ECO:0000313" key="2">
    <source>
        <dbReference type="Proteomes" id="UP000070520"/>
    </source>
</evidence>
<dbReference type="AlphaFoldDB" id="A0A133UYY1"/>
<dbReference type="EMBL" id="LHXW01000047">
    <property type="protein sequence ID" value="KXA99393.1"/>
    <property type="molecule type" value="Genomic_DNA"/>
</dbReference>
<dbReference type="Pfam" id="PF05402">
    <property type="entry name" value="PqqD"/>
    <property type="match status" value="1"/>
</dbReference>
<dbReference type="Gene3D" id="1.10.10.1150">
    <property type="entry name" value="Coenzyme PQQ synthesis protein D (PqqD)"/>
    <property type="match status" value="1"/>
</dbReference>
<reference evidence="1 2" key="1">
    <citation type="journal article" date="2016" name="Sci. Rep.">
        <title>Metabolic traits of an uncultured archaeal lineage -MSBL1- from brine pools of the Red Sea.</title>
        <authorList>
            <person name="Mwirichia R."/>
            <person name="Alam I."/>
            <person name="Rashid M."/>
            <person name="Vinu M."/>
            <person name="Ba-Alawi W."/>
            <person name="Anthony Kamau A."/>
            <person name="Kamanda Ngugi D."/>
            <person name="Goker M."/>
            <person name="Klenk H.P."/>
            <person name="Bajic V."/>
            <person name="Stingl U."/>
        </authorList>
    </citation>
    <scope>NUCLEOTIDE SEQUENCE [LARGE SCALE GENOMIC DNA]</scope>
    <source>
        <strain evidence="1">SCGC-AAA261C02</strain>
    </source>
</reference>
<dbReference type="Proteomes" id="UP000070520">
    <property type="component" value="Unassembled WGS sequence"/>
</dbReference>
<accession>A0A133UYY1</accession>
<name>A0A133UYY1_9EURY</name>